<dbReference type="GO" id="GO:0005840">
    <property type="term" value="C:ribosome"/>
    <property type="evidence" value="ECO:0007669"/>
    <property type="project" value="UniProtKB-KW"/>
</dbReference>
<dbReference type="InterPro" id="IPR025755">
    <property type="entry name" value="Ribos_uL4_C_dom"/>
</dbReference>
<dbReference type="InterPro" id="IPR002136">
    <property type="entry name" value="Ribosomal_uL4"/>
</dbReference>
<keyword evidence="2" id="KW-0689">Ribosomal protein</keyword>
<feature type="domain" description="Large ribosomal subunit protein uL4 C-terminal" evidence="4">
    <location>
        <begin position="274"/>
        <end position="350"/>
    </location>
</feature>
<dbReference type="FunFam" id="3.40.1370.10:FF:000002">
    <property type="entry name" value="60S ribosomal protein L4"/>
    <property type="match status" value="1"/>
</dbReference>
<dbReference type="InterPro" id="IPR023574">
    <property type="entry name" value="Ribosomal_uL4_dom_sf"/>
</dbReference>
<evidence type="ECO:0000256" key="2">
    <source>
        <dbReference type="ARBA" id="ARBA00022980"/>
    </source>
</evidence>
<organism evidence="5 6">
    <name type="scientific">Geotrichum candidum</name>
    <name type="common">Oospora lactis</name>
    <name type="synonym">Dipodascus geotrichum</name>
    <dbReference type="NCBI Taxonomy" id="1173061"/>
    <lineage>
        <taxon>Eukaryota</taxon>
        <taxon>Fungi</taxon>
        <taxon>Dikarya</taxon>
        <taxon>Ascomycota</taxon>
        <taxon>Saccharomycotina</taxon>
        <taxon>Dipodascomycetes</taxon>
        <taxon>Dipodascales</taxon>
        <taxon>Dipodascaceae</taxon>
        <taxon>Geotrichum</taxon>
    </lineage>
</organism>
<evidence type="ECO:0000259" key="4">
    <source>
        <dbReference type="Pfam" id="PF14374"/>
    </source>
</evidence>
<reference evidence="5" key="1">
    <citation type="submission" date="2014-03" db="EMBL/GenBank/DDBJ databases">
        <authorList>
            <person name="Casaregola S."/>
        </authorList>
    </citation>
    <scope>NUCLEOTIDE SEQUENCE [LARGE SCALE GENOMIC DNA]</scope>
    <source>
        <strain evidence="5">CLIB 918</strain>
    </source>
</reference>
<comment type="caution">
    <text evidence="5">The sequence shown here is derived from an EMBL/GenBank/DDBJ whole genome shotgun (WGS) entry which is preliminary data.</text>
</comment>
<evidence type="ECO:0000256" key="1">
    <source>
        <dbReference type="ARBA" id="ARBA00010528"/>
    </source>
</evidence>
<evidence type="ECO:0000256" key="3">
    <source>
        <dbReference type="ARBA" id="ARBA00023274"/>
    </source>
</evidence>
<dbReference type="GO" id="GO:1990904">
    <property type="term" value="C:ribonucleoprotein complex"/>
    <property type="evidence" value="ECO:0007669"/>
    <property type="project" value="UniProtKB-KW"/>
</dbReference>
<dbReference type="PROSITE" id="PS00939">
    <property type="entry name" value="RIBOSOMAL_L1E"/>
    <property type="match status" value="1"/>
</dbReference>
<dbReference type="Proteomes" id="UP000242525">
    <property type="component" value="Unassembled WGS sequence"/>
</dbReference>
<evidence type="ECO:0000313" key="5">
    <source>
        <dbReference type="EMBL" id="CDO54509.1"/>
    </source>
</evidence>
<dbReference type="Pfam" id="PF14374">
    <property type="entry name" value="Ribos_L4_asso_C"/>
    <property type="match status" value="1"/>
</dbReference>
<dbReference type="EMBL" id="CCBN010000008">
    <property type="protein sequence ID" value="CDO54509.1"/>
    <property type="molecule type" value="Genomic_DNA"/>
</dbReference>
<sequence>MSVARPQVTVYSTSGETTTSNVVLPAVFKAPIRPDIVHSVWTGVAKNKRQAYSVASNAGEQTSAISWGTGRAVARIPRVGGSGTHRAGQAAFGNMCRGGRMFAPTKTWRKWHVKINHNQKRYATASAIAATAVAPLVFARGHRVESIPEVPLVVSNDVESVKKTKEAVAVLKAVGANRDVAKVIASKKLRAGKGKLRGRRHTQRKGPLVIYGEDKGLVNAFRNIPGVETSNVRSLSLLQLAPGSHLGRFVIWTESAISTLDSIWGTESTPSAKSGFSLPAHILANTDVTRLINSSEIQKVLRPAGEPRQKRENVVKKNPLKNKQILLRLNPYAKAYSEKKLGSTKVENKKAPKNTTTYEVLHQALIFFFDFFEFFFFFRQMVLQ</sequence>
<dbReference type="OrthoDB" id="10259785at2759"/>
<keyword evidence="6" id="KW-1185">Reference proteome</keyword>
<dbReference type="Gene3D" id="3.40.1370.10">
    <property type="match status" value="1"/>
</dbReference>
<keyword evidence="3" id="KW-0687">Ribonucleoprotein</keyword>
<dbReference type="PANTHER" id="PTHR19431">
    <property type="entry name" value="60S RIBOSOMAL PROTEIN L4"/>
    <property type="match status" value="1"/>
</dbReference>
<dbReference type="GO" id="GO:0006412">
    <property type="term" value="P:translation"/>
    <property type="evidence" value="ECO:0007669"/>
    <property type="project" value="InterPro"/>
</dbReference>
<dbReference type="InterPro" id="IPR013000">
    <property type="entry name" value="Ribosomal_uL4_euk/arc_CS"/>
</dbReference>
<dbReference type="AlphaFoldDB" id="A0A0J9XB50"/>
<dbReference type="STRING" id="1173061.A0A0J9XB50"/>
<evidence type="ECO:0000313" key="6">
    <source>
        <dbReference type="Proteomes" id="UP000242525"/>
    </source>
</evidence>
<gene>
    <name evidence="5" type="ORF">BN980_GECA08s00285g</name>
</gene>
<protein>
    <submittedName>
        <fullName evidence="5">Similar to Saccharomyces cerevisiae YBR031W RPL4A N-terminally acetylated protein component of the large (60S) ribosomal subunit</fullName>
    </submittedName>
</protein>
<comment type="similarity">
    <text evidence="1">Belongs to the universal ribosomal protein uL4 family.</text>
</comment>
<name>A0A0J9XB50_GEOCN</name>
<dbReference type="Pfam" id="PF00573">
    <property type="entry name" value="Ribosomal_L4"/>
    <property type="match status" value="1"/>
</dbReference>
<dbReference type="InterPro" id="IPR045240">
    <property type="entry name" value="Ribosomal_uL4_euk/arch"/>
</dbReference>
<dbReference type="GO" id="GO:0003735">
    <property type="term" value="F:structural constituent of ribosome"/>
    <property type="evidence" value="ECO:0007669"/>
    <property type="project" value="InterPro"/>
</dbReference>
<accession>A0A0J9XB50</accession>
<dbReference type="SUPFAM" id="SSF52166">
    <property type="entry name" value="Ribosomal protein L4"/>
    <property type="match status" value="1"/>
</dbReference>
<proteinExistence type="inferred from homology"/>